<organism evidence="2 3">
    <name type="scientific">Agromyces badenianii</name>
    <dbReference type="NCBI Taxonomy" id="2080742"/>
    <lineage>
        <taxon>Bacteria</taxon>
        <taxon>Bacillati</taxon>
        <taxon>Actinomycetota</taxon>
        <taxon>Actinomycetes</taxon>
        <taxon>Micrococcales</taxon>
        <taxon>Microbacteriaceae</taxon>
        <taxon>Agromyces</taxon>
    </lineage>
</organism>
<protein>
    <submittedName>
        <fullName evidence="2">Uncharacterized protein</fullName>
    </submittedName>
</protein>
<keyword evidence="1" id="KW-0812">Transmembrane</keyword>
<proteinExistence type="predicted"/>
<evidence type="ECO:0000256" key="1">
    <source>
        <dbReference type="SAM" id="Phobius"/>
    </source>
</evidence>
<evidence type="ECO:0000313" key="2">
    <source>
        <dbReference type="EMBL" id="AWB95425.1"/>
    </source>
</evidence>
<dbReference type="EMBL" id="CP028913">
    <property type="protein sequence ID" value="AWB95425.1"/>
    <property type="molecule type" value="Genomic_DNA"/>
</dbReference>
<gene>
    <name evidence="2" type="ORF">DCE93_06930</name>
</gene>
<reference evidence="2 3" key="1">
    <citation type="submission" date="2018-04" db="EMBL/GenBank/DDBJ databases">
        <authorList>
            <person name="Li J."/>
        </authorList>
    </citation>
    <scope>NUCLEOTIDE SEQUENCE [LARGE SCALE GENOMIC DNA]</scope>
    <source>
        <strain evidence="3">30A</strain>
    </source>
</reference>
<keyword evidence="1" id="KW-1133">Transmembrane helix</keyword>
<feature type="transmembrane region" description="Helical" evidence="1">
    <location>
        <begin position="20"/>
        <end position="40"/>
    </location>
</feature>
<evidence type="ECO:0000313" key="3">
    <source>
        <dbReference type="Proteomes" id="UP000244729"/>
    </source>
</evidence>
<accession>A0A2S0WVQ2</accession>
<dbReference type="KEGG" id="agm:DCE93_06930"/>
<name>A0A2S0WVQ2_9MICO</name>
<keyword evidence="1" id="KW-0472">Membrane</keyword>
<keyword evidence="3" id="KW-1185">Reference proteome</keyword>
<sequence length="145" mass="15563">MEQWLTGHIRARRRRRRNLAIVGAVGAGAVSLGLAAWIVLAPREVQERWVDCYAAADLDSAHAGAARSNSDPLEDRDAIALAMCADLWERGLVDGAPHEEAPELALCMRPDRSLAAFPRNAAGVVETDRDLCAGLGLRTPTPAAE</sequence>
<dbReference type="AlphaFoldDB" id="A0A2S0WVQ2"/>
<dbReference type="Proteomes" id="UP000244729">
    <property type="component" value="Chromosome"/>
</dbReference>